<dbReference type="AlphaFoldDB" id="X0T7M6"/>
<name>X0T7M6_9ZZZZ</name>
<evidence type="ECO:0000313" key="1">
    <source>
        <dbReference type="EMBL" id="GAF83341.1"/>
    </source>
</evidence>
<reference evidence="1" key="1">
    <citation type="journal article" date="2014" name="Front. Microbiol.">
        <title>High frequency of phylogenetically diverse reductive dehalogenase-homologous genes in deep subseafloor sedimentary metagenomes.</title>
        <authorList>
            <person name="Kawai M."/>
            <person name="Futagami T."/>
            <person name="Toyoda A."/>
            <person name="Takaki Y."/>
            <person name="Nishi S."/>
            <person name="Hori S."/>
            <person name="Arai W."/>
            <person name="Tsubouchi T."/>
            <person name="Morono Y."/>
            <person name="Uchiyama I."/>
            <person name="Ito T."/>
            <person name="Fujiyama A."/>
            <person name="Inagaki F."/>
            <person name="Takami H."/>
        </authorList>
    </citation>
    <scope>NUCLEOTIDE SEQUENCE</scope>
    <source>
        <strain evidence="1">Expedition CK06-06</strain>
    </source>
</reference>
<organism evidence="1">
    <name type="scientific">marine sediment metagenome</name>
    <dbReference type="NCBI Taxonomy" id="412755"/>
    <lineage>
        <taxon>unclassified sequences</taxon>
        <taxon>metagenomes</taxon>
        <taxon>ecological metagenomes</taxon>
    </lineage>
</organism>
<protein>
    <submittedName>
        <fullName evidence="1">Uncharacterized protein</fullName>
    </submittedName>
</protein>
<gene>
    <name evidence="1" type="ORF">S01H1_11947</name>
</gene>
<feature type="non-terminal residue" evidence="1">
    <location>
        <position position="83"/>
    </location>
</feature>
<proteinExistence type="predicted"/>
<dbReference type="EMBL" id="BARS01006111">
    <property type="protein sequence ID" value="GAF83341.1"/>
    <property type="molecule type" value="Genomic_DNA"/>
</dbReference>
<comment type="caution">
    <text evidence="1">The sequence shown here is derived from an EMBL/GenBank/DDBJ whole genome shotgun (WGS) entry which is preliminary data.</text>
</comment>
<accession>X0T7M6</accession>
<sequence>MVSTFNRGRQPDSLRRKQLTKATDLTRISVPNAFLRSAMTGFAVHYAFQCDLVSYIFERLSDGTVDKISKTETRDDGFDLDVM</sequence>